<dbReference type="AlphaFoldDB" id="A0A2K2D989"/>
<keyword evidence="3" id="KW-1185">Reference proteome</keyword>
<evidence type="ECO:0000313" key="2">
    <source>
        <dbReference type="EnsemblPlants" id="PNT70848"/>
    </source>
</evidence>
<dbReference type="EMBL" id="CM000881">
    <property type="protein sequence ID" value="PNT70848.1"/>
    <property type="molecule type" value="Genomic_DNA"/>
</dbReference>
<protein>
    <submittedName>
        <fullName evidence="1 2">Uncharacterized protein</fullName>
    </submittedName>
</protein>
<dbReference type="EnsemblPlants" id="PNT70848">
    <property type="protein sequence ID" value="PNT70848"/>
    <property type="gene ID" value="BRADI_2g19065v3"/>
</dbReference>
<dbReference type="Gramene" id="PNT70848">
    <property type="protein sequence ID" value="PNT70848"/>
    <property type="gene ID" value="BRADI_2g19065v3"/>
</dbReference>
<evidence type="ECO:0000313" key="1">
    <source>
        <dbReference type="EMBL" id="PNT70848.1"/>
    </source>
</evidence>
<reference evidence="2" key="3">
    <citation type="submission" date="2018-08" db="UniProtKB">
        <authorList>
            <consortium name="EnsemblPlants"/>
        </authorList>
    </citation>
    <scope>IDENTIFICATION</scope>
    <source>
        <strain evidence="2">cv. Bd21</strain>
    </source>
</reference>
<name>A0A2K2D989_BRADI</name>
<organism evidence="1">
    <name type="scientific">Brachypodium distachyon</name>
    <name type="common">Purple false brome</name>
    <name type="synonym">Trachynia distachya</name>
    <dbReference type="NCBI Taxonomy" id="15368"/>
    <lineage>
        <taxon>Eukaryota</taxon>
        <taxon>Viridiplantae</taxon>
        <taxon>Streptophyta</taxon>
        <taxon>Embryophyta</taxon>
        <taxon>Tracheophyta</taxon>
        <taxon>Spermatophyta</taxon>
        <taxon>Magnoliopsida</taxon>
        <taxon>Liliopsida</taxon>
        <taxon>Poales</taxon>
        <taxon>Poaceae</taxon>
        <taxon>BOP clade</taxon>
        <taxon>Pooideae</taxon>
        <taxon>Stipodae</taxon>
        <taxon>Brachypodieae</taxon>
        <taxon>Brachypodium</taxon>
    </lineage>
</organism>
<evidence type="ECO:0000313" key="3">
    <source>
        <dbReference type="Proteomes" id="UP000008810"/>
    </source>
</evidence>
<reference evidence="1 2" key="1">
    <citation type="journal article" date="2010" name="Nature">
        <title>Genome sequencing and analysis of the model grass Brachypodium distachyon.</title>
        <authorList>
            <consortium name="International Brachypodium Initiative"/>
        </authorList>
    </citation>
    <scope>NUCLEOTIDE SEQUENCE [LARGE SCALE GENOMIC DNA]</scope>
    <source>
        <strain evidence="1 2">Bd21</strain>
    </source>
</reference>
<reference evidence="1" key="2">
    <citation type="submission" date="2017-06" db="EMBL/GenBank/DDBJ databases">
        <title>WGS assembly of Brachypodium distachyon.</title>
        <authorList>
            <consortium name="The International Brachypodium Initiative"/>
            <person name="Lucas S."/>
            <person name="Harmon-Smith M."/>
            <person name="Lail K."/>
            <person name="Tice H."/>
            <person name="Grimwood J."/>
            <person name="Bruce D."/>
            <person name="Barry K."/>
            <person name="Shu S."/>
            <person name="Lindquist E."/>
            <person name="Wang M."/>
            <person name="Pitluck S."/>
            <person name="Vogel J.P."/>
            <person name="Garvin D.F."/>
            <person name="Mockler T.C."/>
            <person name="Schmutz J."/>
            <person name="Rokhsar D."/>
            <person name="Bevan M.W."/>
        </authorList>
    </citation>
    <scope>NUCLEOTIDE SEQUENCE</scope>
    <source>
        <strain evidence="1">Bd21</strain>
    </source>
</reference>
<gene>
    <name evidence="1" type="ORF">BRADI_2g19065v3</name>
</gene>
<dbReference type="InParanoid" id="A0A2K2D989"/>
<dbReference type="Proteomes" id="UP000008810">
    <property type="component" value="Chromosome 2"/>
</dbReference>
<sequence>MAMAKGQKCASSRANVEVCCVAKITIVSCSQDHKEMHEAMCVYHVVNRDNIRIPKLSTMLQIIVRRPSTATLRCPVSHSSN</sequence>
<proteinExistence type="predicted"/>
<accession>A0A2K2D989</accession>